<keyword evidence="3" id="KW-1185">Reference proteome</keyword>
<proteinExistence type="predicted"/>
<comment type="caution">
    <text evidence="2">The sequence shown here is derived from an EMBL/GenBank/DDBJ whole genome shotgun (WGS) entry which is preliminary data.</text>
</comment>
<dbReference type="EMBL" id="RRCT01000009">
    <property type="protein sequence ID" value="RQW74506.1"/>
    <property type="molecule type" value="Genomic_DNA"/>
</dbReference>
<dbReference type="OrthoDB" id="9800213at2"/>
<accession>A0A3N9URI4</accession>
<evidence type="ECO:0000313" key="3">
    <source>
        <dbReference type="Proteomes" id="UP000274033"/>
    </source>
</evidence>
<dbReference type="InterPro" id="IPR022742">
    <property type="entry name" value="Hydrolase_4"/>
</dbReference>
<dbReference type="RefSeq" id="WP_124764820.1">
    <property type="nucleotide sequence ID" value="NZ_JAFBDY010000008.1"/>
</dbReference>
<dbReference type="Proteomes" id="UP000274033">
    <property type="component" value="Unassembled WGS sequence"/>
</dbReference>
<dbReference type="AlphaFoldDB" id="A0A3N9URI4"/>
<evidence type="ECO:0000313" key="2">
    <source>
        <dbReference type="EMBL" id="RQW74506.1"/>
    </source>
</evidence>
<sequence length="123" mass="14042">MHIRPAKELFLKGNDKGILLLHSYTSHTRDMKKLAEYLNKQIDCTCYVPLFNGHGEQSESLLTTTIHDWWKDVQEAYDFLQTQGVKKISVIGLSVGGIFTLKLAQEKPIDRLIVMSVPKDRTP</sequence>
<gene>
    <name evidence="2" type="ORF">EBB45_11505</name>
</gene>
<dbReference type="InterPro" id="IPR029058">
    <property type="entry name" value="AB_hydrolase_fold"/>
</dbReference>
<name>A0A3N9URI4_9BACI</name>
<feature type="domain" description="Serine aminopeptidase S33" evidence="1">
    <location>
        <begin position="17"/>
        <end position="114"/>
    </location>
</feature>
<reference evidence="2 3" key="1">
    <citation type="journal article" date="2013" name="J. Microbiol.">
        <title>Lysinibacillus chungkukjangi sp. nov., isolated from Chungkukjang, Korean fermented soybean food.</title>
        <authorList>
            <person name="Kim S.J."/>
            <person name="Jang Y.H."/>
            <person name="Hamada M."/>
            <person name="Ahn J.H."/>
            <person name="Weon H.Y."/>
            <person name="Suzuki K."/>
            <person name="Whang K.S."/>
            <person name="Kwon S.W."/>
        </authorList>
    </citation>
    <scope>NUCLEOTIDE SEQUENCE [LARGE SCALE GENOMIC DNA]</scope>
    <source>
        <strain evidence="2 3">MCCC 1A12701</strain>
    </source>
</reference>
<organism evidence="2 3">
    <name type="scientific">Lysinibacillus composti</name>
    <dbReference type="NCBI Taxonomy" id="720633"/>
    <lineage>
        <taxon>Bacteria</taxon>
        <taxon>Bacillati</taxon>
        <taxon>Bacillota</taxon>
        <taxon>Bacilli</taxon>
        <taxon>Bacillales</taxon>
        <taxon>Bacillaceae</taxon>
        <taxon>Lysinibacillus</taxon>
    </lineage>
</organism>
<dbReference type="SUPFAM" id="SSF53474">
    <property type="entry name" value="alpha/beta-Hydrolases"/>
    <property type="match status" value="1"/>
</dbReference>
<evidence type="ECO:0000259" key="1">
    <source>
        <dbReference type="Pfam" id="PF12146"/>
    </source>
</evidence>
<protein>
    <recommendedName>
        <fullName evidence="1">Serine aminopeptidase S33 domain-containing protein</fullName>
    </recommendedName>
</protein>
<dbReference type="Gene3D" id="3.40.50.1820">
    <property type="entry name" value="alpha/beta hydrolase"/>
    <property type="match status" value="1"/>
</dbReference>
<dbReference type="Pfam" id="PF12146">
    <property type="entry name" value="Hydrolase_4"/>
    <property type="match status" value="1"/>
</dbReference>